<feature type="region of interest" description="Disordered" evidence="3">
    <location>
        <begin position="403"/>
        <end position="422"/>
    </location>
</feature>
<organism evidence="5 6">
    <name type="scientific">Parnassius apollo</name>
    <name type="common">Apollo butterfly</name>
    <name type="synonym">Papilio apollo</name>
    <dbReference type="NCBI Taxonomy" id="110799"/>
    <lineage>
        <taxon>Eukaryota</taxon>
        <taxon>Metazoa</taxon>
        <taxon>Ecdysozoa</taxon>
        <taxon>Arthropoda</taxon>
        <taxon>Hexapoda</taxon>
        <taxon>Insecta</taxon>
        <taxon>Pterygota</taxon>
        <taxon>Neoptera</taxon>
        <taxon>Endopterygota</taxon>
        <taxon>Lepidoptera</taxon>
        <taxon>Glossata</taxon>
        <taxon>Ditrysia</taxon>
        <taxon>Papilionoidea</taxon>
        <taxon>Papilionidae</taxon>
        <taxon>Parnassiinae</taxon>
        <taxon>Parnassini</taxon>
        <taxon>Parnassius</taxon>
        <taxon>Parnassius</taxon>
    </lineage>
</organism>
<dbReference type="Proteomes" id="UP000691718">
    <property type="component" value="Unassembled WGS sequence"/>
</dbReference>
<dbReference type="InterPro" id="IPR039781">
    <property type="entry name" value="Rad21/Rec8-like"/>
</dbReference>
<feature type="region of interest" description="Disordered" evidence="3">
    <location>
        <begin position="565"/>
        <end position="595"/>
    </location>
</feature>
<gene>
    <name evidence="5" type="ORF">PAPOLLO_LOCUS10665</name>
</gene>
<feature type="compositionally biased region" description="Polar residues" evidence="3">
    <location>
        <begin position="566"/>
        <end position="577"/>
    </location>
</feature>
<sequence length="682" mass="77682">MFYPVNSLKRGGRFYLCWVADSWPVQFANITRRQLCSQDIRQICDDLLEVMTNESGRPANRFSLRLSSQLLRGLVRLYERKVSVLLGDLCMINACVLKNTNKKWIIHDSPAQMENVQRPRLQLIIQEPEDEQRVEELIQKSNNVVANIDEITLKEPTMPENLLVNDGFGELHIDQQIVDRTMELMMLGDLSAIQHSVLDLPADFSTDKSHDKSKLTTHDAQMETISEHDITMFRKSVGTDLVPVGDFEKEIPEIPEIPPPDLKTPHPMAQTVEQQGMDISDIHKPPKDVLTEATIDKPDKEIVLEELEDVEPQTKRRRQQKLIIDKKTKLSTEYLRARIDNVAVELRCQDSSEDVMNIRVHADTYLSRPAHAGQKIRSNLPQVFSERFLRNLTVLNRTPMADREMEEAVTKPRTRQTHTRSQLETIGEEVRQPHEPPQVEVPMQMEVNVAKELNIEQLGFADIPTQRVETLSQHAAKLAGEFQVPAKIRRTIGHVSYRHNQELVIEAAITAHDAEKENIPQNRQLPSIELERSVTAMLQEAGLTDMQTYKPTEVKPRTGASLKISVRNNGSETSETPLGSLDRTKVSLGDSEQTTDSNRFIRDQWGIEGTMIKILESIKKGTGPLNINNLIKEQTLPGKRNIIAARCFSSVLKLKQHGFIEVRKDPQTLEITEILLGPRFKQ</sequence>
<comment type="caution">
    <text evidence="5">The sequence shown here is derived from an EMBL/GenBank/DDBJ whole genome shotgun (WGS) entry which is preliminary data.</text>
</comment>
<dbReference type="GO" id="GO:0005634">
    <property type="term" value="C:nucleus"/>
    <property type="evidence" value="ECO:0007669"/>
    <property type="project" value="UniProtKB-SubCell"/>
</dbReference>
<dbReference type="Pfam" id="PF04825">
    <property type="entry name" value="Rad21_Rec8_N"/>
    <property type="match status" value="1"/>
</dbReference>
<reference evidence="5" key="1">
    <citation type="submission" date="2021-04" db="EMBL/GenBank/DDBJ databases">
        <authorList>
            <person name="Tunstrom K."/>
        </authorList>
    </citation>
    <scope>NUCLEOTIDE SEQUENCE</scope>
</reference>
<dbReference type="GO" id="GO:0030893">
    <property type="term" value="C:meiotic cohesin complex"/>
    <property type="evidence" value="ECO:0007669"/>
    <property type="project" value="TreeGrafter"/>
</dbReference>
<keyword evidence="2" id="KW-0539">Nucleus</keyword>
<dbReference type="PANTHER" id="PTHR12585">
    <property type="entry name" value="SCC1 / RAD21 FAMILY MEMBER"/>
    <property type="match status" value="1"/>
</dbReference>
<dbReference type="PANTHER" id="PTHR12585:SF27">
    <property type="entry name" value="MEIOTIC RECOMBINATION PROTEIN REC8 HOMOLOG"/>
    <property type="match status" value="1"/>
</dbReference>
<dbReference type="AlphaFoldDB" id="A0A8S3WUY5"/>
<proteinExistence type="predicted"/>
<dbReference type="OrthoDB" id="10071381at2759"/>
<evidence type="ECO:0000313" key="5">
    <source>
        <dbReference type="EMBL" id="CAG4983617.1"/>
    </source>
</evidence>
<feature type="domain" description="Rad21/Rec8-like protein N-terminal" evidence="4">
    <location>
        <begin position="1"/>
        <end position="97"/>
    </location>
</feature>
<evidence type="ECO:0000259" key="4">
    <source>
        <dbReference type="Pfam" id="PF04825"/>
    </source>
</evidence>
<evidence type="ECO:0000256" key="3">
    <source>
        <dbReference type="SAM" id="MobiDB-lite"/>
    </source>
</evidence>
<protein>
    <submittedName>
        <fullName evidence="5">(apollo) hypothetical protein</fullName>
    </submittedName>
</protein>
<dbReference type="EMBL" id="CAJQZP010000769">
    <property type="protein sequence ID" value="CAG4983617.1"/>
    <property type="molecule type" value="Genomic_DNA"/>
</dbReference>
<dbReference type="GO" id="GO:0003682">
    <property type="term" value="F:chromatin binding"/>
    <property type="evidence" value="ECO:0007669"/>
    <property type="project" value="TreeGrafter"/>
</dbReference>
<evidence type="ECO:0000313" key="6">
    <source>
        <dbReference type="Proteomes" id="UP000691718"/>
    </source>
</evidence>
<comment type="subcellular location">
    <subcellularLocation>
        <location evidence="1">Nucleus</location>
    </subcellularLocation>
</comment>
<accession>A0A8S3WUY5</accession>
<keyword evidence="6" id="KW-1185">Reference proteome</keyword>
<dbReference type="GO" id="GO:0051177">
    <property type="term" value="P:meiotic sister chromatid cohesion"/>
    <property type="evidence" value="ECO:0007669"/>
    <property type="project" value="TreeGrafter"/>
</dbReference>
<dbReference type="GO" id="GO:0006302">
    <property type="term" value="P:double-strand break repair"/>
    <property type="evidence" value="ECO:0007669"/>
    <property type="project" value="TreeGrafter"/>
</dbReference>
<dbReference type="InterPro" id="IPR006910">
    <property type="entry name" value="Rad21_Rec8_N"/>
</dbReference>
<evidence type="ECO:0000256" key="1">
    <source>
        <dbReference type="ARBA" id="ARBA00004123"/>
    </source>
</evidence>
<name>A0A8S3WUY5_PARAO</name>
<evidence type="ECO:0000256" key="2">
    <source>
        <dbReference type="ARBA" id="ARBA00023242"/>
    </source>
</evidence>